<evidence type="ECO:0000313" key="2">
    <source>
        <dbReference type="EMBL" id="MEN2765570.1"/>
    </source>
</evidence>
<gene>
    <name evidence="2" type="ORF">ABC228_00075</name>
</gene>
<reference evidence="2 3" key="1">
    <citation type="submission" date="2024-05" db="EMBL/GenBank/DDBJ databases">
        <authorList>
            <person name="Haq I."/>
            <person name="Ullah Z."/>
            <person name="Ahmad R."/>
            <person name="Li M."/>
            <person name="Tong Y."/>
        </authorList>
    </citation>
    <scope>NUCLEOTIDE SEQUENCE [LARGE SCALE GENOMIC DNA]</scope>
    <source>
        <strain evidence="2 3">16A2E</strain>
    </source>
</reference>
<protein>
    <submittedName>
        <fullName evidence="2">Uncharacterized protein</fullName>
    </submittedName>
</protein>
<evidence type="ECO:0000313" key="3">
    <source>
        <dbReference type="Proteomes" id="UP001444625"/>
    </source>
</evidence>
<keyword evidence="3" id="KW-1185">Reference proteome</keyword>
<keyword evidence="1" id="KW-1133">Transmembrane helix</keyword>
<organism evidence="2 3">
    <name type="scientific">Ornithinibacillus xuwenensis</name>
    <dbReference type="NCBI Taxonomy" id="3144668"/>
    <lineage>
        <taxon>Bacteria</taxon>
        <taxon>Bacillati</taxon>
        <taxon>Bacillota</taxon>
        <taxon>Bacilli</taxon>
        <taxon>Bacillales</taxon>
        <taxon>Bacillaceae</taxon>
        <taxon>Ornithinibacillus</taxon>
    </lineage>
</organism>
<dbReference type="RefSeq" id="WP_345823049.1">
    <property type="nucleotide sequence ID" value="NZ_JBDIML010000001.1"/>
</dbReference>
<proteinExistence type="predicted"/>
<keyword evidence="1" id="KW-0812">Transmembrane</keyword>
<evidence type="ECO:0000256" key="1">
    <source>
        <dbReference type="SAM" id="Phobius"/>
    </source>
</evidence>
<comment type="caution">
    <text evidence="2">The sequence shown here is derived from an EMBL/GenBank/DDBJ whole genome shotgun (WGS) entry which is preliminary data.</text>
</comment>
<name>A0ABU9XBD3_9BACI</name>
<dbReference type="Proteomes" id="UP001444625">
    <property type="component" value="Unassembled WGS sequence"/>
</dbReference>
<sequence length="75" mass="8812">MLRHYAILRLLLGAFFLYFAWPLIPAAESQLEMVFWGAWLLFFVFVMGANFATLLHLSEPPVMEQEYDKIRQTDS</sequence>
<dbReference type="EMBL" id="JBDIML010000001">
    <property type="protein sequence ID" value="MEN2765570.1"/>
    <property type="molecule type" value="Genomic_DNA"/>
</dbReference>
<feature type="transmembrane region" description="Helical" evidence="1">
    <location>
        <begin position="36"/>
        <end position="57"/>
    </location>
</feature>
<accession>A0ABU9XBD3</accession>
<keyword evidence="1" id="KW-0472">Membrane</keyword>